<dbReference type="AlphaFoldDB" id="A0A167HK50"/>
<protein>
    <recommendedName>
        <fullName evidence="3">Glycosyltransferase 2-like domain-containing protein</fullName>
    </recommendedName>
</protein>
<keyword evidence="1" id="KW-0328">Glycosyltransferase</keyword>
<dbReference type="InterPro" id="IPR029044">
    <property type="entry name" value="Nucleotide-diphossugar_trans"/>
</dbReference>
<evidence type="ECO:0000256" key="1">
    <source>
        <dbReference type="ARBA" id="ARBA00022676"/>
    </source>
</evidence>
<name>A0A167HK50_9GAMM</name>
<dbReference type="PANTHER" id="PTHR22916:SF51">
    <property type="entry name" value="GLYCOSYLTRANSFERASE EPSH-RELATED"/>
    <property type="match status" value="1"/>
</dbReference>
<dbReference type="RefSeq" id="WP_063370138.1">
    <property type="nucleotide sequence ID" value="NZ_AUYC01000084.1"/>
</dbReference>
<dbReference type="Gene3D" id="3.90.550.10">
    <property type="entry name" value="Spore Coat Polysaccharide Biosynthesis Protein SpsA, Chain A"/>
    <property type="match status" value="1"/>
</dbReference>
<sequence length="313" mass="36149">MSIKFSIIVPVYNVEDYLVSAIESLLNQTYKNFEIILVNDGSTDKSRDICREYSHKHSFIRLVEQNNQGQSVARNVGVDLAQGDAIYFFDADDLLVSNALEVWAGKFSNQEIDAVLFNASTFGDSLDSVSFRPEYSRNAHYDLVNSQDFIKSTIIDDSIYVSPCCYVVRTEIIKNLKFKPGIKHEDELYYIQLFVLNTLSITVLNEVYFERRVRPGSTMTSNIYDTRQRSYLTIFYELELCFKAREDSSKKVVLERAARCYLNSIFLEHKPKVSFNQRVNLAKLGFKLIAMGCITPKILFYFFPDIKVLKQHL</sequence>
<gene>
    <name evidence="4" type="ORF">N473_05630</name>
</gene>
<dbReference type="PATRIC" id="fig|1365248.3.peg.5097"/>
<dbReference type="PANTHER" id="PTHR22916">
    <property type="entry name" value="GLYCOSYLTRANSFERASE"/>
    <property type="match status" value="1"/>
</dbReference>
<reference evidence="4 5" key="1">
    <citation type="submission" date="2013-07" db="EMBL/GenBank/DDBJ databases">
        <title>Comparative Genomic and Metabolomic Analysis of Twelve Strains of Pseudoalteromonas luteoviolacea.</title>
        <authorList>
            <person name="Vynne N.G."/>
            <person name="Mansson M."/>
            <person name="Gram L."/>
        </authorList>
    </citation>
    <scope>NUCLEOTIDE SEQUENCE [LARGE SCALE GENOMIC DNA]</scope>
    <source>
        <strain evidence="4 5">CPMOR-1</strain>
    </source>
</reference>
<keyword evidence="2" id="KW-0808">Transferase</keyword>
<dbReference type="EMBL" id="AUYC01000084">
    <property type="protein sequence ID" value="KZN58221.1"/>
    <property type="molecule type" value="Genomic_DNA"/>
</dbReference>
<dbReference type="GO" id="GO:0016758">
    <property type="term" value="F:hexosyltransferase activity"/>
    <property type="evidence" value="ECO:0007669"/>
    <property type="project" value="UniProtKB-ARBA"/>
</dbReference>
<evidence type="ECO:0000256" key="2">
    <source>
        <dbReference type="ARBA" id="ARBA00022679"/>
    </source>
</evidence>
<evidence type="ECO:0000313" key="5">
    <source>
        <dbReference type="Proteomes" id="UP000076486"/>
    </source>
</evidence>
<proteinExistence type="predicted"/>
<accession>A0A167HK50</accession>
<feature type="domain" description="Glycosyltransferase 2-like" evidence="3">
    <location>
        <begin position="6"/>
        <end position="135"/>
    </location>
</feature>
<dbReference type="CDD" id="cd00761">
    <property type="entry name" value="Glyco_tranf_GTA_type"/>
    <property type="match status" value="1"/>
</dbReference>
<dbReference type="Proteomes" id="UP000076486">
    <property type="component" value="Unassembled WGS sequence"/>
</dbReference>
<evidence type="ECO:0000259" key="3">
    <source>
        <dbReference type="Pfam" id="PF00535"/>
    </source>
</evidence>
<dbReference type="InterPro" id="IPR001173">
    <property type="entry name" value="Glyco_trans_2-like"/>
</dbReference>
<evidence type="ECO:0000313" key="4">
    <source>
        <dbReference type="EMBL" id="KZN58221.1"/>
    </source>
</evidence>
<dbReference type="Pfam" id="PF00535">
    <property type="entry name" value="Glycos_transf_2"/>
    <property type="match status" value="1"/>
</dbReference>
<organism evidence="4 5">
    <name type="scientific">Pseudoalteromonas luteoviolacea CPMOR-1</name>
    <dbReference type="NCBI Taxonomy" id="1365248"/>
    <lineage>
        <taxon>Bacteria</taxon>
        <taxon>Pseudomonadati</taxon>
        <taxon>Pseudomonadota</taxon>
        <taxon>Gammaproteobacteria</taxon>
        <taxon>Alteromonadales</taxon>
        <taxon>Pseudoalteromonadaceae</taxon>
        <taxon>Pseudoalteromonas</taxon>
    </lineage>
</organism>
<comment type="caution">
    <text evidence="4">The sequence shown here is derived from an EMBL/GenBank/DDBJ whole genome shotgun (WGS) entry which is preliminary data.</text>
</comment>
<dbReference type="SUPFAM" id="SSF53448">
    <property type="entry name" value="Nucleotide-diphospho-sugar transferases"/>
    <property type="match status" value="1"/>
</dbReference>